<feature type="region of interest" description="Disordered" evidence="1">
    <location>
        <begin position="1"/>
        <end position="33"/>
    </location>
</feature>
<protein>
    <submittedName>
        <fullName evidence="2">Uncharacterized protein</fullName>
    </submittedName>
</protein>
<evidence type="ECO:0000256" key="1">
    <source>
        <dbReference type="SAM" id="MobiDB-lite"/>
    </source>
</evidence>
<accession>A0A1H9RVF3</accession>
<evidence type="ECO:0000313" key="2">
    <source>
        <dbReference type="EMBL" id="SER76415.1"/>
    </source>
</evidence>
<proteinExistence type="predicted"/>
<dbReference type="STRING" id="587636.SAMN05216199_1128"/>
<feature type="compositionally biased region" description="Low complexity" evidence="1">
    <location>
        <begin position="8"/>
        <end position="19"/>
    </location>
</feature>
<keyword evidence="3" id="KW-1185">Reference proteome</keyword>
<dbReference type="AlphaFoldDB" id="A0A1H9RVF3"/>
<gene>
    <name evidence="2" type="ORF">SAMN05216199_1128</name>
</gene>
<organism evidence="2 3">
    <name type="scientific">Pedococcus cremeus</name>
    <dbReference type="NCBI Taxonomy" id="587636"/>
    <lineage>
        <taxon>Bacteria</taxon>
        <taxon>Bacillati</taxon>
        <taxon>Actinomycetota</taxon>
        <taxon>Actinomycetes</taxon>
        <taxon>Micrococcales</taxon>
        <taxon>Intrasporangiaceae</taxon>
        <taxon>Pedococcus</taxon>
    </lineage>
</organism>
<name>A0A1H9RVF3_9MICO</name>
<dbReference type="RefSeq" id="WP_091756018.1">
    <property type="nucleotide sequence ID" value="NZ_FOHB01000001.1"/>
</dbReference>
<evidence type="ECO:0000313" key="3">
    <source>
        <dbReference type="Proteomes" id="UP000199019"/>
    </source>
</evidence>
<reference evidence="3" key="1">
    <citation type="submission" date="2016-10" db="EMBL/GenBank/DDBJ databases">
        <authorList>
            <person name="Varghese N."/>
            <person name="Submissions S."/>
        </authorList>
    </citation>
    <scope>NUCLEOTIDE SEQUENCE [LARGE SCALE GENOMIC DNA]</scope>
    <source>
        <strain evidence="3">CGMCC 1.6963</strain>
    </source>
</reference>
<dbReference type="EMBL" id="FOHB01000001">
    <property type="protein sequence ID" value="SER76415.1"/>
    <property type="molecule type" value="Genomic_DNA"/>
</dbReference>
<sequence>MTTTALQSSGALVGSAVAAEPAGRTHHTAHHHNDLSLVLTRRFTMFQALHADLARAHQKRRQREFQRQLERRAQHELMLQLPRMLAR</sequence>
<dbReference type="Proteomes" id="UP000199019">
    <property type="component" value="Unassembled WGS sequence"/>
</dbReference>